<protein>
    <submittedName>
        <fullName evidence="2">Uncharacterized protein</fullName>
    </submittedName>
</protein>
<dbReference type="CDD" id="cd09917">
    <property type="entry name" value="F-box_SF"/>
    <property type="match status" value="1"/>
</dbReference>
<reference evidence="2 3" key="1">
    <citation type="journal article" date="2018" name="Nat. Ecol. Evol.">
        <title>Pezizomycetes genomes reveal the molecular basis of ectomycorrhizal truffle lifestyle.</title>
        <authorList>
            <person name="Murat C."/>
            <person name="Payen T."/>
            <person name="Noel B."/>
            <person name="Kuo A."/>
            <person name="Morin E."/>
            <person name="Chen J."/>
            <person name="Kohler A."/>
            <person name="Krizsan K."/>
            <person name="Balestrini R."/>
            <person name="Da Silva C."/>
            <person name="Montanini B."/>
            <person name="Hainaut M."/>
            <person name="Levati E."/>
            <person name="Barry K.W."/>
            <person name="Belfiori B."/>
            <person name="Cichocki N."/>
            <person name="Clum A."/>
            <person name="Dockter R.B."/>
            <person name="Fauchery L."/>
            <person name="Guy J."/>
            <person name="Iotti M."/>
            <person name="Le Tacon F."/>
            <person name="Lindquist E.A."/>
            <person name="Lipzen A."/>
            <person name="Malagnac F."/>
            <person name="Mello A."/>
            <person name="Molinier V."/>
            <person name="Miyauchi S."/>
            <person name="Poulain J."/>
            <person name="Riccioni C."/>
            <person name="Rubini A."/>
            <person name="Sitrit Y."/>
            <person name="Splivallo R."/>
            <person name="Traeger S."/>
            <person name="Wang M."/>
            <person name="Zifcakova L."/>
            <person name="Wipf D."/>
            <person name="Zambonelli A."/>
            <person name="Paolocci F."/>
            <person name="Nowrousian M."/>
            <person name="Ottonello S."/>
            <person name="Baldrian P."/>
            <person name="Spatafora J.W."/>
            <person name="Henrissat B."/>
            <person name="Nagy L.G."/>
            <person name="Aury J.M."/>
            <person name="Wincker P."/>
            <person name="Grigoriev I.V."/>
            <person name="Bonfante P."/>
            <person name="Martin F.M."/>
        </authorList>
    </citation>
    <scope>NUCLEOTIDE SEQUENCE [LARGE SCALE GENOMIC DNA]</scope>
    <source>
        <strain evidence="2 3">120613-1</strain>
    </source>
</reference>
<gene>
    <name evidence="2" type="ORF">L873DRAFT_1804507</name>
</gene>
<keyword evidence="1" id="KW-0812">Transmembrane</keyword>
<evidence type="ECO:0000313" key="2">
    <source>
        <dbReference type="EMBL" id="RPB00776.1"/>
    </source>
</evidence>
<keyword evidence="1" id="KW-0472">Membrane</keyword>
<proteinExistence type="predicted"/>
<keyword evidence="3" id="KW-1185">Reference proteome</keyword>
<keyword evidence="1" id="KW-1133">Transmembrane helix</keyword>
<dbReference type="EMBL" id="ML120377">
    <property type="protein sequence ID" value="RPB00776.1"/>
    <property type="molecule type" value="Genomic_DNA"/>
</dbReference>
<organism evidence="2 3">
    <name type="scientific">Choiromyces venosus 120613-1</name>
    <dbReference type="NCBI Taxonomy" id="1336337"/>
    <lineage>
        <taxon>Eukaryota</taxon>
        <taxon>Fungi</taxon>
        <taxon>Dikarya</taxon>
        <taxon>Ascomycota</taxon>
        <taxon>Pezizomycotina</taxon>
        <taxon>Pezizomycetes</taxon>
        <taxon>Pezizales</taxon>
        <taxon>Tuberaceae</taxon>
        <taxon>Choiromyces</taxon>
    </lineage>
</organism>
<dbReference type="Proteomes" id="UP000276215">
    <property type="component" value="Unassembled WGS sequence"/>
</dbReference>
<evidence type="ECO:0000313" key="3">
    <source>
        <dbReference type="Proteomes" id="UP000276215"/>
    </source>
</evidence>
<sequence length="52" mass="5717">MGWEEGAGERAGVVLPIISYIFAFLNASSLRSAILVCFFFGEGQTNTWNNEC</sequence>
<name>A0A3N4JR19_9PEZI</name>
<evidence type="ECO:0000256" key="1">
    <source>
        <dbReference type="SAM" id="Phobius"/>
    </source>
</evidence>
<feature type="transmembrane region" description="Helical" evidence="1">
    <location>
        <begin position="17"/>
        <end position="40"/>
    </location>
</feature>
<accession>A0A3N4JR19</accession>
<dbReference type="AlphaFoldDB" id="A0A3N4JR19"/>